<dbReference type="InterPro" id="IPR014729">
    <property type="entry name" value="Rossmann-like_a/b/a_fold"/>
</dbReference>
<evidence type="ECO:0000256" key="2">
    <source>
        <dbReference type="SAM" id="MobiDB-lite"/>
    </source>
</evidence>
<organism evidence="4 5">
    <name type="scientific">Halobacterium hubeiense</name>
    <dbReference type="NCBI Taxonomy" id="1407499"/>
    <lineage>
        <taxon>Archaea</taxon>
        <taxon>Methanobacteriati</taxon>
        <taxon>Methanobacteriota</taxon>
        <taxon>Stenosarchaea group</taxon>
        <taxon>Halobacteria</taxon>
        <taxon>Halobacteriales</taxon>
        <taxon>Halobacteriaceae</taxon>
        <taxon>Halobacterium</taxon>
    </lineage>
</organism>
<reference evidence="5" key="1">
    <citation type="journal article" date="2016" name="Environ. Microbiol.">
        <title>The complete genome of a viable archaeum isolated from 123-million-year-old rock salt.</title>
        <authorList>
            <person name="Jaakkola S.T."/>
            <person name="Pfeiffer F."/>
            <person name="Ravantti J.J."/>
            <person name="Guo Q."/>
            <person name="Liu Y."/>
            <person name="Chen X."/>
            <person name="Ma H."/>
            <person name="Yang C."/>
            <person name="Oksanen H.M."/>
            <person name="Bamford D.H."/>
        </authorList>
    </citation>
    <scope>NUCLEOTIDE SEQUENCE</scope>
    <source>
        <strain evidence="5">JI20-1</strain>
        <plasmid evidence="5">Plasmid pSTJ002</plasmid>
    </source>
</reference>
<dbReference type="GeneID" id="26660690"/>
<protein>
    <submittedName>
        <fullName evidence="4">UspA domain protein</fullName>
    </submittedName>
</protein>
<evidence type="ECO:0000313" key="5">
    <source>
        <dbReference type="Proteomes" id="UP000066737"/>
    </source>
</evidence>
<comment type="similarity">
    <text evidence="1">Belongs to the universal stress protein A family.</text>
</comment>
<dbReference type="Proteomes" id="UP000066737">
    <property type="component" value="Plasmid pSTJ002"/>
</dbReference>
<sequence length="382" mass="41373">MTPSDDTDLSDVRVAVSRPSSSSGTDPYLRDGPRIQTPDPIVVVPVTDELLDTHTGLNVRRFLQTAVAIAADNDGRVLLLGIETVPNEAALETVRRSVNTEQPIDDETTTAVKTVRERQTQLAEVANVARGLSPGVRISAAVRIVLDVTEGIMDVLGEEDETAVLLLRGTGLDEGWLLQRSTIERILADAECDVFVENLGVRGGENALYVPDVAEHTVASLAESDVGTIDSILVPVGAGPHAALATEAARAIARYTDASVTVLHVISPDASVEVRAESEDLLEFADYVLGSRVRTETVLREASNTTDTIVQEAKKHDFVAIGAPEKKSRLEQLVFQSARETISDLSEATILMAHDSDQTMRSLYYRWKRGIEAIDNENEPNN</sequence>
<keyword evidence="5" id="KW-1185">Reference proteome</keyword>
<dbReference type="InterPro" id="IPR006016">
    <property type="entry name" value="UspA"/>
</dbReference>
<gene>
    <name evidence="4" type="ORF">HHUB_5056</name>
</gene>
<dbReference type="Gene3D" id="3.40.50.620">
    <property type="entry name" value="HUPs"/>
    <property type="match status" value="2"/>
</dbReference>
<dbReference type="PANTHER" id="PTHR46268:SF6">
    <property type="entry name" value="UNIVERSAL STRESS PROTEIN UP12"/>
    <property type="match status" value="1"/>
</dbReference>
<dbReference type="PANTHER" id="PTHR46268">
    <property type="entry name" value="STRESS RESPONSE PROTEIN NHAX"/>
    <property type="match status" value="1"/>
</dbReference>
<dbReference type="RefSeq" id="WP_059058897.1">
    <property type="nucleotide sequence ID" value="NZ_LN831304.1"/>
</dbReference>
<feature type="domain" description="UspA" evidence="3">
    <location>
        <begin position="230"/>
        <end position="347"/>
    </location>
</feature>
<feature type="compositionally biased region" description="Low complexity" evidence="2">
    <location>
        <begin position="12"/>
        <end position="23"/>
    </location>
</feature>
<name>A0A0U5H879_9EURY</name>
<accession>A0A0U5H879</accession>
<feature type="region of interest" description="Disordered" evidence="2">
    <location>
        <begin position="1"/>
        <end position="37"/>
    </location>
</feature>
<dbReference type="SUPFAM" id="SSF52402">
    <property type="entry name" value="Adenine nucleotide alpha hydrolases-like"/>
    <property type="match status" value="1"/>
</dbReference>
<dbReference type="KEGG" id="hhb:Hhub_5056"/>
<evidence type="ECO:0000313" key="4">
    <source>
        <dbReference type="EMBL" id="CQH64522.1"/>
    </source>
</evidence>
<dbReference type="Pfam" id="PF00582">
    <property type="entry name" value="Usp"/>
    <property type="match status" value="1"/>
</dbReference>
<geneLocation type="plasmid" evidence="5">
    <name>pSTJ002</name>
</geneLocation>
<proteinExistence type="inferred from homology"/>
<evidence type="ECO:0000259" key="3">
    <source>
        <dbReference type="Pfam" id="PF00582"/>
    </source>
</evidence>
<dbReference type="OrthoDB" id="269784at2157"/>
<dbReference type="EMBL" id="LN831304">
    <property type="protein sequence ID" value="CQH64522.1"/>
    <property type="molecule type" value="Genomic_DNA"/>
</dbReference>
<evidence type="ECO:0000256" key="1">
    <source>
        <dbReference type="ARBA" id="ARBA00008791"/>
    </source>
</evidence>
<dbReference type="AlphaFoldDB" id="A0A0U5H879"/>